<accession>A0AAN8NSG5</accession>
<dbReference type="EMBL" id="JAVHJM010000001">
    <property type="protein sequence ID" value="KAK6520789.1"/>
    <property type="molecule type" value="Genomic_DNA"/>
</dbReference>
<evidence type="ECO:0000313" key="2">
    <source>
        <dbReference type="EMBL" id="KAK6520789.1"/>
    </source>
</evidence>
<name>A0AAN8NSG5_9PEZI</name>
<evidence type="ECO:0000259" key="1">
    <source>
        <dbReference type="PROSITE" id="PS50181"/>
    </source>
</evidence>
<gene>
    <name evidence="2" type="ORF">TWF506_001034</name>
</gene>
<dbReference type="PROSITE" id="PS50181">
    <property type="entry name" value="FBOX"/>
    <property type="match status" value="1"/>
</dbReference>
<protein>
    <recommendedName>
        <fullName evidence="1">F-box domain-containing protein</fullName>
    </recommendedName>
</protein>
<keyword evidence="3" id="KW-1185">Reference proteome</keyword>
<evidence type="ECO:0000313" key="3">
    <source>
        <dbReference type="Proteomes" id="UP001307849"/>
    </source>
</evidence>
<reference evidence="2 3" key="1">
    <citation type="submission" date="2019-10" db="EMBL/GenBank/DDBJ databases">
        <authorList>
            <person name="Palmer J.M."/>
        </authorList>
    </citation>
    <scope>NUCLEOTIDE SEQUENCE [LARGE SCALE GENOMIC DNA]</scope>
    <source>
        <strain evidence="2 3">TWF506</strain>
    </source>
</reference>
<dbReference type="AlphaFoldDB" id="A0AAN8NSG5"/>
<dbReference type="Proteomes" id="UP001307849">
    <property type="component" value="Unassembled WGS sequence"/>
</dbReference>
<comment type="caution">
    <text evidence="2">The sequence shown here is derived from an EMBL/GenBank/DDBJ whole genome shotgun (WGS) entry which is preliminary data.</text>
</comment>
<organism evidence="2 3">
    <name type="scientific">Arthrobotrys conoides</name>
    <dbReference type="NCBI Taxonomy" id="74498"/>
    <lineage>
        <taxon>Eukaryota</taxon>
        <taxon>Fungi</taxon>
        <taxon>Dikarya</taxon>
        <taxon>Ascomycota</taxon>
        <taxon>Pezizomycotina</taxon>
        <taxon>Orbiliomycetes</taxon>
        <taxon>Orbiliales</taxon>
        <taxon>Orbiliaceae</taxon>
        <taxon>Arthrobotrys</taxon>
    </lineage>
</organism>
<proteinExistence type="predicted"/>
<feature type="domain" description="F-box" evidence="1">
    <location>
        <begin position="1"/>
        <end position="50"/>
    </location>
</feature>
<sequence length="518" mass="60962">MATLSITPTELFLVISRYLSVDDLRNLYLVSRSIYKKIEAIFFERIFRRQKYYTTAVDSKALLDFSRHPRGLNIYLKHLVIDLFVPYYEIEIPLDEIRSLPIQTQITTWKVQEICRREKETYQFDISEKRLQNYHETLCAAISNFPNLEVIDFVRTSASDMTLRSLRIHFPKQLFGPDIFPVFRDRFLNSGLENHFLDLGNAYVEVMKSVAEEYLHKLREINICSDGLQLIDSLGGTTFQNFLQDIPKYCRALRSLRKLEIRLQSPLHTDCRNSPLRVTRAAEDITRFIAEIVPQLDTLVYKSRDIPVVQGQRNEDITAEYKKYALYVPSICLSEPTLYFPNIKILHFEYQSFIQPELSEFLTSHKQTLRDLTLKQCLFQTASQQWSSVFQLLQSELSLTRFFFDGLKQYNRHRCIPWLQIHGSIRSGCYQCELVPGATGNLDFGTAMYLIQDAEPRLEVARVSSEKDEWEKIYTPWRIDAREERIEPLNGSMEHKIFTYEEKFRDLQAYITNLYSIN</sequence>
<dbReference type="InterPro" id="IPR001810">
    <property type="entry name" value="F-box_dom"/>
</dbReference>
<dbReference type="SUPFAM" id="SSF52047">
    <property type="entry name" value="RNI-like"/>
    <property type="match status" value="1"/>
</dbReference>